<evidence type="ECO:0008006" key="5">
    <source>
        <dbReference type="Google" id="ProtNLM"/>
    </source>
</evidence>
<keyword evidence="2" id="KW-1133">Transmembrane helix</keyword>
<evidence type="ECO:0000313" key="4">
    <source>
        <dbReference type="Proteomes" id="UP000886817"/>
    </source>
</evidence>
<protein>
    <recommendedName>
        <fullName evidence="5">DUF2335 domain-containing protein</fullName>
    </recommendedName>
</protein>
<feature type="transmembrane region" description="Helical" evidence="2">
    <location>
        <begin position="103"/>
        <end position="123"/>
    </location>
</feature>
<comment type="caution">
    <text evidence="3">The sequence shown here is derived from an EMBL/GenBank/DDBJ whole genome shotgun (WGS) entry which is preliminary data.</text>
</comment>
<accession>A0A9D2B1T8</accession>
<sequence length="150" mass="16971">MISEENKKTNEEPVNNAEQQTEEENTEPKISTGFVEAVVEPQPQSEPQPSVTIQAQSEPQRPFSREEWILTHLEGHDLLEYLKMENEKEKAALRAKETRQERILSAFQLTVSLAAAVGIIYVLSADPTILVNVLYIAGITGGLWLWKRNK</sequence>
<keyword evidence="2" id="KW-0812">Transmembrane</keyword>
<name>A0A9D2B1T8_9FIRM</name>
<reference evidence="3" key="2">
    <citation type="submission" date="2021-04" db="EMBL/GenBank/DDBJ databases">
        <authorList>
            <person name="Gilroy R."/>
        </authorList>
    </citation>
    <scope>NUCLEOTIDE SEQUENCE</scope>
    <source>
        <strain evidence="3">ChiSjej1B19-8411</strain>
    </source>
</reference>
<dbReference type="Proteomes" id="UP000886817">
    <property type="component" value="Unassembled WGS sequence"/>
</dbReference>
<feature type="transmembrane region" description="Helical" evidence="2">
    <location>
        <begin position="129"/>
        <end position="146"/>
    </location>
</feature>
<keyword evidence="2" id="KW-0472">Membrane</keyword>
<gene>
    <name evidence="3" type="ORF">IAA45_01615</name>
</gene>
<dbReference type="AlphaFoldDB" id="A0A9D2B1T8"/>
<feature type="region of interest" description="Disordered" evidence="1">
    <location>
        <begin position="1"/>
        <end position="62"/>
    </location>
</feature>
<evidence type="ECO:0000256" key="1">
    <source>
        <dbReference type="SAM" id="MobiDB-lite"/>
    </source>
</evidence>
<reference evidence="3" key="1">
    <citation type="journal article" date="2021" name="PeerJ">
        <title>Extensive microbial diversity within the chicken gut microbiome revealed by metagenomics and culture.</title>
        <authorList>
            <person name="Gilroy R."/>
            <person name="Ravi A."/>
            <person name="Getino M."/>
            <person name="Pursley I."/>
            <person name="Horton D.L."/>
            <person name="Alikhan N.F."/>
            <person name="Baker D."/>
            <person name="Gharbi K."/>
            <person name="Hall N."/>
            <person name="Watson M."/>
            <person name="Adriaenssens E.M."/>
            <person name="Foster-Nyarko E."/>
            <person name="Jarju S."/>
            <person name="Secka A."/>
            <person name="Antonio M."/>
            <person name="Oren A."/>
            <person name="Chaudhuri R.R."/>
            <person name="La Ragione R."/>
            <person name="Hildebrand F."/>
            <person name="Pallen M.J."/>
        </authorList>
    </citation>
    <scope>NUCLEOTIDE SEQUENCE</scope>
    <source>
        <strain evidence="3">ChiSjej1B19-8411</strain>
    </source>
</reference>
<proteinExistence type="predicted"/>
<feature type="compositionally biased region" description="Basic and acidic residues" evidence="1">
    <location>
        <begin position="1"/>
        <end position="11"/>
    </location>
</feature>
<evidence type="ECO:0000313" key="3">
    <source>
        <dbReference type="EMBL" id="HIX58402.1"/>
    </source>
</evidence>
<dbReference type="EMBL" id="DXEX01000042">
    <property type="protein sequence ID" value="HIX58402.1"/>
    <property type="molecule type" value="Genomic_DNA"/>
</dbReference>
<organism evidence="3 4">
    <name type="scientific">Candidatus Blautia gallistercoris</name>
    <dbReference type="NCBI Taxonomy" id="2838490"/>
    <lineage>
        <taxon>Bacteria</taxon>
        <taxon>Bacillati</taxon>
        <taxon>Bacillota</taxon>
        <taxon>Clostridia</taxon>
        <taxon>Lachnospirales</taxon>
        <taxon>Lachnospiraceae</taxon>
        <taxon>Blautia</taxon>
    </lineage>
</organism>
<evidence type="ECO:0000256" key="2">
    <source>
        <dbReference type="SAM" id="Phobius"/>
    </source>
</evidence>
<feature type="compositionally biased region" description="Low complexity" evidence="1">
    <location>
        <begin position="35"/>
        <end position="51"/>
    </location>
</feature>